<evidence type="ECO:0000313" key="2">
    <source>
        <dbReference type="Proteomes" id="UP000045840"/>
    </source>
</evidence>
<dbReference type="AlphaFoldDB" id="A0A0T9P452"/>
<keyword evidence="1" id="KW-0969">Cilium</keyword>
<keyword evidence="1" id="KW-0966">Cell projection</keyword>
<evidence type="ECO:0000313" key="1">
    <source>
        <dbReference type="EMBL" id="CNH44781.1"/>
    </source>
</evidence>
<protein>
    <submittedName>
        <fullName evidence="1">Flagellar hook associated protein lafW</fullName>
    </submittedName>
</protein>
<sequence>MRDIAEHPLTANKHRVGIQQAMDHITEQMSKLSEHKRNINLQINSMSSFPVPHSAQMAAEVLASKLAQGQYAMWANILVVQGSGRNSMVRNLLES</sequence>
<gene>
    <name evidence="1" type="ORF">ERS008529_01257</name>
</gene>
<dbReference type="EMBL" id="CQAZ01000009">
    <property type="protein sequence ID" value="CNH44781.1"/>
    <property type="molecule type" value="Genomic_DNA"/>
</dbReference>
<proteinExistence type="predicted"/>
<accession>A0A0T9P452</accession>
<reference evidence="2" key="1">
    <citation type="submission" date="2015-03" db="EMBL/GenBank/DDBJ databases">
        <authorList>
            <consortium name="Pathogen Informatics"/>
        </authorList>
    </citation>
    <scope>NUCLEOTIDE SEQUENCE [LARGE SCALE GENOMIC DNA]</scope>
    <source>
        <strain evidence="2">A125KOH2</strain>
    </source>
</reference>
<organism evidence="1 2">
    <name type="scientific">Yersinia pekkanenii</name>
    <dbReference type="NCBI Taxonomy" id="1288385"/>
    <lineage>
        <taxon>Bacteria</taxon>
        <taxon>Pseudomonadati</taxon>
        <taxon>Pseudomonadota</taxon>
        <taxon>Gammaproteobacteria</taxon>
        <taxon>Enterobacterales</taxon>
        <taxon>Yersiniaceae</taxon>
        <taxon>Yersinia</taxon>
    </lineage>
</organism>
<name>A0A0T9P452_9GAMM</name>
<keyword evidence="1" id="KW-0282">Flagellum</keyword>
<dbReference type="Proteomes" id="UP000045840">
    <property type="component" value="Unassembled WGS sequence"/>
</dbReference>